<dbReference type="PANTHER" id="PTHR43685:SF5">
    <property type="entry name" value="GLYCOSYLTRANSFERASE EPSE-RELATED"/>
    <property type="match status" value="1"/>
</dbReference>
<dbReference type="SUPFAM" id="SSF53448">
    <property type="entry name" value="Nucleotide-diphospho-sugar transferases"/>
    <property type="match status" value="1"/>
</dbReference>
<evidence type="ECO:0000259" key="4">
    <source>
        <dbReference type="Pfam" id="PF00535"/>
    </source>
</evidence>
<name>A0A1H0CQJ4_9RHOB</name>
<dbReference type="RefSeq" id="WP_149786900.1">
    <property type="nucleotide sequence ID" value="NZ_FNIO01000001.1"/>
</dbReference>
<keyword evidence="3 5" id="KW-0808">Transferase</keyword>
<accession>A0A1H0CQJ4</accession>
<protein>
    <submittedName>
        <fullName evidence="5">Glycosyltransferase involved in cell wall bisynthesis</fullName>
    </submittedName>
</protein>
<evidence type="ECO:0000256" key="1">
    <source>
        <dbReference type="ARBA" id="ARBA00006739"/>
    </source>
</evidence>
<evidence type="ECO:0000256" key="3">
    <source>
        <dbReference type="ARBA" id="ARBA00022679"/>
    </source>
</evidence>
<dbReference type="Proteomes" id="UP000324252">
    <property type="component" value="Unassembled WGS sequence"/>
</dbReference>
<evidence type="ECO:0000313" key="5">
    <source>
        <dbReference type="EMBL" id="SHJ41842.1"/>
    </source>
</evidence>
<dbReference type="GO" id="GO:0016757">
    <property type="term" value="F:glycosyltransferase activity"/>
    <property type="evidence" value="ECO:0007669"/>
    <property type="project" value="UniProtKB-KW"/>
</dbReference>
<dbReference type="InterPro" id="IPR001173">
    <property type="entry name" value="Glyco_trans_2-like"/>
</dbReference>
<evidence type="ECO:0000313" key="6">
    <source>
        <dbReference type="Proteomes" id="UP000324252"/>
    </source>
</evidence>
<dbReference type="Gene3D" id="3.90.550.10">
    <property type="entry name" value="Spore Coat Polysaccharide Biosynthesis Protein SpsA, Chain A"/>
    <property type="match status" value="1"/>
</dbReference>
<dbReference type="InterPro" id="IPR050834">
    <property type="entry name" value="Glycosyltransf_2"/>
</dbReference>
<organism evidence="5 6">
    <name type="scientific">Lutimaribacter pacificus</name>
    <dbReference type="NCBI Taxonomy" id="391948"/>
    <lineage>
        <taxon>Bacteria</taxon>
        <taxon>Pseudomonadati</taxon>
        <taxon>Pseudomonadota</taxon>
        <taxon>Alphaproteobacteria</taxon>
        <taxon>Rhodobacterales</taxon>
        <taxon>Roseobacteraceae</taxon>
        <taxon>Lutimaribacter</taxon>
    </lineage>
</organism>
<dbReference type="OrthoDB" id="9802649at2"/>
<feature type="domain" description="Glycosyltransferase 2-like" evidence="4">
    <location>
        <begin position="7"/>
        <end position="157"/>
    </location>
</feature>
<sequence length="308" mass="33020">MTPLPVTICLCTRNGAAHLPAQLDSYLAQTHENWALWISDDGSDDATPEILHAFRKAHGHRRDIRILRGPQRGVAANYLSLLTHPDLPPGPVALSDQDDVWHPGKLSRALAGIGAAGGPVLYGAQYLYTDAALRVTGHSRPPGRGPSFGNALVQNIVSGHSAMLNAPALELLRRAGMPDGLAFHDWWLYQLVTGAGGRVICDRERVLSYRQHGANHLGARHGIRAAGTRAAALLGRRYGGWVAAHIAALNRASHLLTPESRAILRALSAADTPRHGPARAALLARCGLHRQTRPETAALYLAALLGRV</sequence>
<dbReference type="Pfam" id="PF00535">
    <property type="entry name" value="Glycos_transf_2"/>
    <property type="match status" value="1"/>
</dbReference>
<gene>
    <name evidence="5" type="ORF">SAMN05444142_101185</name>
</gene>
<keyword evidence="2" id="KW-0328">Glycosyltransferase</keyword>
<keyword evidence="6" id="KW-1185">Reference proteome</keyword>
<dbReference type="PANTHER" id="PTHR43685">
    <property type="entry name" value="GLYCOSYLTRANSFERASE"/>
    <property type="match status" value="1"/>
</dbReference>
<dbReference type="EMBL" id="FQZZ01000001">
    <property type="protein sequence ID" value="SHJ41842.1"/>
    <property type="molecule type" value="Genomic_DNA"/>
</dbReference>
<proteinExistence type="inferred from homology"/>
<dbReference type="AlphaFoldDB" id="A0A1H0CQJ4"/>
<evidence type="ECO:0000256" key="2">
    <source>
        <dbReference type="ARBA" id="ARBA00022676"/>
    </source>
</evidence>
<reference evidence="5 6" key="1">
    <citation type="submission" date="2016-11" db="EMBL/GenBank/DDBJ databases">
        <authorList>
            <person name="Varghese N."/>
            <person name="Submissions S."/>
        </authorList>
    </citation>
    <scope>NUCLEOTIDE SEQUENCE [LARGE SCALE GENOMIC DNA]</scope>
    <source>
        <strain evidence="5 6">DSM 29620</strain>
    </source>
</reference>
<dbReference type="InterPro" id="IPR029044">
    <property type="entry name" value="Nucleotide-diphossugar_trans"/>
</dbReference>
<comment type="similarity">
    <text evidence="1">Belongs to the glycosyltransferase 2 family.</text>
</comment>